<dbReference type="InterPro" id="IPR027417">
    <property type="entry name" value="P-loop_NTPase"/>
</dbReference>
<dbReference type="InterPro" id="IPR000863">
    <property type="entry name" value="Sulfotransferase_dom"/>
</dbReference>
<dbReference type="GO" id="GO:0008146">
    <property type="term" value="F:sulfotransferase activity"/>
    <property type="evidence" value="ECO:0007669"/>
    <property type="project" value="InterPro"/>
</dbReference>
<organism evidence="4">
    <name type="scientific">Ornithodoros turicata</name>
    <dbReference type="NCBI Taxonomy" id="34597"/>
    <lineage>
        <taxon>Eukaryota</taxon>
        <taxon>Metazoa</taxon>
        <taxon>Ecdysozoa</taxon>
        <taxon>Arthropoda</taxon>
        <taxon>Chelicerata</taxon>
        <taxon>Arachnida</taxon>
        <taxon>Acari</taxon>
        <taxon>Parasitiformes</taxon>
        <taxon>Ixodida</taxon>
        <taxon>Ixodoidea</taxon>
        <taxon>Argasidae</taxon>
        <taxon>Ornithodorinae</taxon>
        <taxon>Ornithodoros</taxon>
    </lineage>
</organism>
<dbReference type="PANTHER" id="PTHR11783">
    <property type="entry name" value="SULFOTRANSFERASE SULT"/>
    <property type="match status" value="1"/>
</dbReference>
<name>A0A2R5L6C0_9ACAR</name>
<dbReference type="Pfam" id="PF00685">
    <property type="entry name" value="Sulfotransfer_1"/>
    <property type="match status" value="1"/>
</dbReference>
<accession>A0A2R5L6C0</accession>
<evidence type="ECO:0000256" key="1">
    <source>
        <dbReference type="ARBA" id="ARBA00005771"/>
    </source>
</evidence>
<feature type="domain" description="Sulfotransferase" evidence="3">
    <location>
        <begin position="33"/>
        <end position="302"/>
    </location>
</feature>
<sequence>MPRERFHIVDGIFLGKHFSEESVREVLAYEPRPDDVFVVTYPKCGTTWMQHIVYYIFSNGTPPRDSDEFDSKTPFFEYMGQEAVDNLPRPAAIKTHLAFNKQPYSKDAKYIYVARNPFDCCISFFHHVRFFPMYDYEDGTFDEFFEEFLRGEVDFGDYFDHLLSWYPHRHDPNVLFLTFEDLKNDTRTWIQKVADFLGKEYGERLRNEPEVTEKILQYTSVEYMKKTVNPVMQRLDQKFQGLPRDQWPRWAQRFLRGCGDLLQKQSVGSFVRKGEVGDYKTELTQDQVKRMKEYIAKRTAGTDVMGLWKNLKWME</sequence>
<evidence type="ECO:0000313" key="4">
    <source>
        <dbReference type="EMBL" id="MBY05025.1"/>
    </source>
</evidence>
<dbReference type="AlphaFoldDB" id="A0A2R5L6C0"/>
<comment type="similarity">
    <text evidence="1">Belongs to the sulfotransferase 1 family.</text>
</comment>
<proteinExistence type="inferred from homology"/>
<dbReference type="EMBL" id="GGLE01000899">
    <property type="protein sequence ID" value="MBY05025.1"/>
    <property type="molecule type" value="Transcribed_RNA"/>
</dbReference>
<dbReference type="Gene3D" id="3.40.50.300">
    <property type="entry name" value="P-loop containing nucleotide triphosphate hydrolases"/>
    <property type="match status" value="1"/>
</dbReference>
<protein>
    <submittedName>
        <fullName evidence="4">Putative sulfotransferase</fullName>
    </submittedName>
</protein>
<dbReference type="SUPFAM" id="SSF52540">
    <property type="entry name" value="P-loop containing nucleoside triphosphate hydrolases"/>
    <property type="match status" value="1"/>
</dbReference>
<evidence type="ECO:0000259" key="3">
    <source>
        <dbReference type="Pfam" id="PF00685"/>
    </source>
</evidence>
<evidence type="ECO:0000256" key="2">
    <source>
        <dbReference type="ARBA" id="ARBA00022679"/>
    </source>
</evidence>
<reference evidence="4" key="1">
    <citation type="submission" date="2018-03" db="EMBL/GenBank/DDBJ databases">
        <title>The relapsing fever spirochete Borrelia turicatae persists in the highly oxidative environment of its soft-bodied tick vector.</title>
        <authorList>
            <person name="Bourret T.J."/>
            <person name="Boyle W.K."/>
            <person name="Valenzuela J.G."/>
            <person name="Oliveira F."/>
            <person name="Lopez J.E."/>
        </authorList>
    </citation>
    <scope>NUCLEOTIDE SEQUENCE</scope>
    <source>
        <strain evidence="4">Kansas strain/isolate</strain>
        <tissue evidence="4">Salivary glands</tissue>
    </source>
</reference>
<keyword evidence="2 4" id="KW-0808">Transferase</keyword>